<protein>
    <recommendedName>
        <fullName evidence="4">Lipoprotein</fullName>
    </recommendedName>
</protein>
<name>A0ABT0U4V4_9BACT</name>
<gene>
    <name evidence="2" type="ORF">NB063_14820</name>
</gene>
<keyword evidence="3" id="KW-1185">Reference proteome</keyword>
<sequence length="142" mass="16128">MPTILRLIAPTTAMVLIFTGCGPSGRDLSDRQWLDMQRELQAERAEVGRQRDLLESDRREFEGRERNDPMLAASISSAALLLCCCLPMVLVAVLLWPRRSHTSDQDVHDLWIDEVVIPLVEETSQTRRLAQTTATQRLATRE</sequence>
<accession>A0ABT0U4V4</accession>
<evidence type="ECO:0008006" key="4">
    <source>
        <dbReference type="Google" id="ProtNLM"/>
    </source>
</evidence>
<evidence type="ECO:0000313" key="2">
    <source>
        <dbReference type="EMBL" id="MCM2371880.1"/>
    </source>
</evidence>
<keyword evidence="1" id="KW-0472">Membrane</keyword>
<dbReference type="RefSeq" id="WP_250929513.1">
    <property type="nucleotide sequence ID" value="NZ_JAMQBK010000039.1"/>
</dbReference>
<reference evidence="2 3" key="1">
    <citation type="journal article" date="2022" name="Syst. Appl. Microbiol.">
        <title>Rhodopirellula aestuarii sp. nov., a novel member of the genus Rhodopirellula isolated from brackish sediments collected in the Tagus River estuary, Portugal.</title>
        <authorList>
            <person name="Vitorino I.R."/>
            <person name="Klimek D."/>
            <person name="Calusinska M."/>
            <person name="Lobo-da-Cunha A."/>
            <person name="Vasconcelos V."/>
            <person name="Lage O.M."/>
        </authorList>
    </citation>
    <scope>NUCLEOTIDE SEQUENCE [LARGE SCALE GENOMIC DNA]</scope>
    <source>
        <strain evidence="2 3">ICT_H3.1</strain>
    </source>
</reference>
<keyword evidence="1" id="KW-0812">Transmembrane</keyword>
<proteinExistence type="predicted"/>
<evidence type="ECO:0000256" key="1">
    <source>
        <dbReference type="SAM" id="Phobius"/>
    </source>
</evidence>
<evidence type="ECO:0000313" key="3">
    <source>
        <dbReference type="Proteomes" id="UP001202961"/>
    </source>
</evidence>
<dbReference type="Proteomes" id="UP001202961">
    <property type="component" value="Unassembled WGS sequence"/>
</dbReference>
<organism evidence="2 3">
    <name type="scientific">Aporhodopirellula aestuarii</name>
    <dbReference type="NCBI Taxonomy" id="2950107"/>
    <lineage>
        <taxon>Bacteria</taxon>
        <taxon>Pseudomonadati</taxon>
        <taxon>Planctomycetota</taxon>
        <taxon>Planctomycetia</taxon>
        <taxon>Pirellulales</taxon>
        <taxon>Pirellulaceae</taxon>
        <taxon>Aporhodopirellula</taxon>
    </lineage>
</organism>
<feature type="transmembrane region" description="Helical" evidence="1">
    <location>
        <begin position="71"/>
        <end position="96"/>
    </location>
</feature>
<comment type="caution">
    <text evidence="2">The sequence shown here is derived from an EMBL/GenBank/DDBJ whole genome shotgun (WGS) entry which is preliminary data.</text>
</comment>
<dbReference type="PROSITE" id="PS51257">
    <property type="entry name" value="PROKAR_LIPOPROTEIN"/>
    <property type="match status" value="1"/>
</dbReference>
<dbReference type="EMBL" id="JAMQBK010000039">
    <property type="protein sequence ID" value="MCM2371880.1"/>
    <property type="molecule type" value="Genomic_DNA"/>
</dbReference>
<keyword evidence="1" id="KW-1133">Transmembrane helix</keyword>